<evidence type="ECO:0000259" key="2">
    <source>
        <dbReference type="Pfam" id="PF04773"/>
    </source>
</evidence>
<feature type="domain" description="FecR protein" evidence="2">
    <location>
        <begin position="120"/>
        <end position="215"/>
    </location>
</feature>
<dbReference type="InterPro" id="IPR006860">
    <property type="entry name" value="FecR"/>
</dbReference>
<protein>
    <submittedName>
        <fullName evidence="4">FecR family protein</fullName>
    </submittedName>
</protein>
<keyword evidence="1" id="KW-0472">Membrane</keyword>
<feature type="domain" description="Protein FecR C-terminal" evidence="3">
    <location>
        <begin position="263"/>
        <end position="330"/>
    </location>
</feature>
<dbReference type="InterPro" id="IPR032508">
    <property type="entry name" value="FecR_C"/>
</dbReference>
<dbReference type="EMBL" id="QGGO01000006">
    <property type="protein sequence ID" value="PWK27664.1"/>
    <property type="molecule type" value="Genomic_DNA"/>
</dbReference>
<keyword evidence="1" id="KW-0812">Transmembrane</keyword>
<sequence length="332" mass="38279">MKENITENILYDYFAGRSTPLQKKMIKEWLSDSSNEDIFYYYLAQWETKRPQYEADRERGLASYKAFLNDGKDYPFYSKKPQKSKKFLFLNIRNFLIAASVLFVLTFGFYVSKDFFLYKTYTTKNQNQETILLSDGSKVILNANSSIKVPNDLKESSLREVWLKGEAFFSVAHKSANTRFIVHTENLNIEVLGTKFNVQNRRGKTEVVLNEGKIRLTSNEGGKSQIKTVLMKPNQLVSFANADTALRIQTVKSENYSAWHNNKLVFKDTKLSDVAHTLEDFYGVKIIISDDKINNRELTGTLPNDDLSVVLKTLAATHNIEIIQSKDQIIWR</sequence>
<dbReference type="Gene3D" id="2.60.120.1440">
    <property type="match status" value="1"/>
</dbReference>
<keyword evidence="1" id="KW-1133">Transmembrane helix</keyword>
<organism evidence="4 5">
    <name type="scientific">Arcicella aurantiaca</name>
    <dbReference type="NCBI Taxonomy" id="591202"/>
    <lineage>
        <taxon>Bacteria</taxon>
        <taxon>Pseudomonadati</taxon>
        <taxon>Bacteroidota</taxon>
        <taxon>Cytophagia</taxon>
        <taxon>Cytophagales</taxon>
        <taxon>Flectobacillaceae</taxon>
        <taxon>Arcicella</taxon>
    </lineage>
</organism>
<dbReference type="RefSeq" id="WP_109742306.1">
    <property type="nucleotide sequence ID" value="NZ_QGGO01000006.1"/>
</dbReference>
<dbReference type="OrthoDB" id="1523489at2"/>
<dbReference type="Gene3D" id="3.55.50.30">
    <property type="match status" value="1"/>
</dbReference>
<proteinExistence type="predicted"/>
<dbReference type="AlphaFoldDB" id="A0A316EG32"/>
<comment type="caution">
    <text evidence="4">The sequence shown here is derived from an EMBL/GenBank/DDBJ whole genome shotgun (WGS) entry which is preliminary data.</text>
</comment>
<accession>A0A316EG32</accession>
<dbReference type="PANTHER" id="PTHR30273">
    <property type="entry name" value="PERIPLASMIC SIGNAL SENSOR AND SIGMA FACTOR ACTIVATOR FECR-RELATED"/>
    <property type="match status" value="1"/>
</dbReference>
<dbReference type="InterPro" id="IPR012373">
    <property type="entry name" value="Ferrdict_sens_TM"/>
</dbReference>
<feature type="transmembrane region" description="Helical" evidence="1">
    <location>
        <begin position="87"/>
        <end position="111"/>
    </location>
</feature>
<dbReference type="PANTHER" id="PTHR30273:SF2">
    <property type="entry name" value="PROTEIN FECR"/>
    <property type="match status" value="1"/>
</dbReference>
<dbReference type="Pfam" id="PF16344">
    <property type="entry name" value="FecR_C"/>
    <property type="match status" value="1"/>
</dbReference>
<name>A0A316EG32_9BACT</name>
<evidence type="ECO:0000256" key="1">
    <source>
        <dbReference type="SAM" id="Phobius"/>
    </source>
</evidence>
<gene>
    <name evidence="4" type="ORF">LV89_01555</name>
</gene>
<dbReference type="Proteomes" id="UP000245489">
    <property type="component" value="Unassembled WGS sequence"/>
</dbReference>
<dbReference type="GO" id="GO:0016989">
    <property type="term" value="F:sigma factor antagonist activity"/>
    <property type="evidence" value="ECO:0007669"/>
    <property type="project" value="TreeGrafter"/>
</dbReference>
<dbReference type="Pfam" id="PF04773">
    <property type="entry name" value="FecR"/>
    <property type="match status" value="1"/>
</dbReference>
<evidence type="ECO:0000313" key="4">
    <source>
        <dbReference type="EMBL" id="PWK27664.1"/>
    </source>
</evidence>
<evidence type="ECO:0000259" key="3">
    <source>
        <dbReference type="Pfam" id="PF16344"/>
    </source>
</evidence>
<reference evidence="4 5" key="1">
    <citation type="submission" date="2018-05" db="EMBL/GenBank/DDBJ databases">
        <title>Genomic Encyclopedia of Archaeal and Bacterial Type Strains, Phase II (KMG-II): from individual species to whole genera.</title>
        <authorList>
            <person name="Goeker M."/>
        </authorList>
    </citation>
    <scope>NUCLEOTIDE SEQUENCE [LARGE SCALE GENOMIC DNA]</scope>
    <source>
        <strain evidence="4 5">DSM 22214</strain>
    </source>
</reference>
<dbReference type="PIRSF" id="PIRSF018266">
    <property type="entry name" value="FecR"/>
    <property type="match status" value="1"/>
</dbReference>
<keyword evidence="5" id="KW-1185">Reference proteome</keyword>
<evidence type="ECO:0000313" key="5">
    <source>
        <dbReference type="Proteomes" id="UP000245489"/>
    </source>
</evidence>